<feature type="signal peptide" evidence="7">
    <location>
        <begin position="1"/>
        <end position="21"/>
    </location>
</feature>
<feature type="transmembrane region" description="Helical" evidence="6">
    <location>
        <begin position="386"/>
        <end position="405"/>
    </location>
</feature>
<comment type="subcellular location">
    <subcellularLocation>
        <location evidence="1">Cell membrane</location>
        <topology evidence="1">Multi-pass membrane protein</topology>
    </subcellularLocation>
</comment>
<dbReference type="OrthoDB" id="2017960at2759"/>
<name>A0A9N8HWE7_9STRA</name>
<dbReference type="EMBL" id="CAICTM010002626">
    <property type="protein sequence ID" value="CAB9529793.1"/>
    <property type="molecule type" value="Genomic_DNA"/>
</dbReference>
<evidence type="ECO:0000313" key="9">
    <source>
        <dbReference type="Proteomes" id="UP001153069"/>
    </source>
</evidence>
<dbReference type="Proteomes" id="UP001153069">
    <property type="component" value="Unassembled WGS sequence"/>
</dbReference>
<evidence type="ECO:0000256" key="2">
    <source>
        <dbReference type="ARBA" id="ARBA00022475"/>
    </source>
</evidence>
<gene>
    <name evidence="8" type="ORF">SEMRO_2628_G333020.1</name>
</gene>
<proteinExistence type="predicted"/>
<keyword evidence="3 6" id="KW-0812">Transmembrane</keyword>
<organism evidence="8 9">
    <name type="scientific">Seminavis robusta</name>
    <dbReference type="NCBI Taxonomy" id="568900"/>
    <lineage>
        <taxon>Eukaryota</taxon>
        <taxon>Sar</taxon>
        <taxon>Stramenopiles</taxon>
        <taxon>Ochrophyta</taxon>
        <taxon>Bacillariophyta</taxon>
        <taxon>Bacillariophyceae</taxon>
        <taxon>Bacillariophycidae</taxon>
        <taxon>Naviculales</taxon>
        <taxon>Naviculaceae</taxon>
        <taxon>Seminavis</taxon>
    </lineage>
</organism>
<feature type="transmembrane region" description="Helical" evidence="6">
    <location>
        <begin position="241"/>
        <end position="266"/>
    </location>
</feature>
<feature type="transmembrane region" description="Helical" evidence="6">
    <location>
        <begin position="117"/>
        <end position="138"/>
    </location>
</feature>
<comment type="caution">
    <text evidence="8">The sequence shown here is derived from an EMBL/GenBank/DDBJ whole genome shotgun (WGS) entry which is preliminary data.</text>
</comment>
<protein>
    <submittedName>
        <fullName evidence="8">EamA-like transporter family</fullName>
    </submittedName>
</protein>
<feature type="transmembrane region" description="Helical" evidence="6">
    <location>
        <begin position="150"/>
        <end position="168"/>
    </location>
</feature>
<evidence type="ECO:0000313" key="8">
    <source>
        <dbReference type="EMBL" id="CAB9529793.1"/>
    </source>
</evidence>
<dbReference type="PANTHER" id="PTHR42920">
    <property type="entry name" value="OS03G0707200 PROTEIN-RELATED"/>
    <property type="match status" value="1"/>
</dbReference>
<keyword evidence="7" id="KW-0732">Signal</keyword>
<evidence type="ECO:0000256" key="3">
    <source>
        <dbReference type="ARBA" id="ARBA00022692"/>
    </source>
</evidence>
<feature type="transmembrane region" description="Helical" evidence="6">
    <location>
        <begin position="426"/>
        <end position="446"/>
    </location>
</feature>
<feature type="chain" id="PRO_5040116671" evidence="7">
    <location>
        <begin position="22"/>
        <end position="476"/>
    </location>
</feature>
<dbReference type="SUPFAM" id="SSF103481">
    <property type="entry name" value="Multidrug resistance efflux transporter EmrE"/>
    <property type="match status" value="1"/>
</dbReference>
<keyword evidence="4 6" id="KW-1133">Transmembrane helix</keyword>
<keyword evidence="9" id="KW-1185">Reference proteome</keyword>
<evidence type="ECO:0000256" key="5">
    <source>
        <dbReference type="ARBA" id="ARBA00023136"/>
    </source>
</evidence>
<sequence>MKKFGLVSLLFVACEHCHVDAFSSKIQPTGRLYRVSTATATVVRASTIPQVEEGTEQQTSLKGDNKLQQEVASSANIVTTATTTTTTEPQSTSPLDGLAAVLFGQSSSSGSREYQRGLITIGFITLLFSSNSPVLHAAFTSSSGNAPPVLLLNAGVSVVALVGLLLGGETLENNTELPSSLLEQQQQLKTGQAPQEQFLEPSDNNNGLSFLNNMMDEDDQKVLQGGCELGLWKFLGTTANIYGLSLTTAAHGAFLIQLTTLIVPVVQGIMGVPIPKRIQFSIVLALAGVVCFTQDPTGTPSLVGDVLCVIAAAFYATYDLRLFSWGKQVPARKLITGKIGTQAFLSLGLLFTAGSTSGLLGGGDYSDLSAWQETVQYVTSDPQWNVLLPVILWSGVVVNAIAPFLQVGGQQAVGPTRCQTIYASQPLWAAIMSFVVFGETIGWQGLFGGTAFLTALFLAATTEAPDPECGKQQCEV</sequence>
<accession>A0A9N8HWE7</accession>
<feature type="transmembrane region" description="Helical" evidence="6">
    <location>
        <begin position="301"/>
        <end position="318"/>
    </location>
</feature>
<evidence type="ECO:0000256" key="4">
    <source>
        <dbReference type="ARBA" id="ARBA00022989"/>
    </source>
</evidence>
<dbReference type="GO" id="GO:0005886">
    <property type="term" value="C:plasma membrane"/>
    <property type="evidence" value="ECO:0007669"/>
    <property type="project" value="UniProtKB-SubCell"/>
</dbReference>
<feature type="transmembrane region" description="Helical" evidence="6">
    <location>
        <begin position="339"/>
        <end position="360"/>
    </location>
</feature>
<keyword evidence="2" id="KW-1003">Cell membrane</keyword>
<dbReference type="AlphaFoldDB" id="A0A9N8HWE7"/>
<keyword evidence="5 6" id="KW-0472">Membrane</keyword>
<dbReference type="InterPro" id="IPR051258">
    <property type="entry name" value="Diverse_Substrate_Transporter"/>
</dbReference>
<evidence type="ECO:0000256" key="1">
    <source>
        <dbReference type="ARBA" id="ARBA00004651"/>
    </source>
</evidence>
<evidence type="ECO:0000256" key="6">
    <source>
        <dbReference type="SAM" id="Phobius"/>
    </source>
</evidence>
<reference evidence="8" key="1">
    <citation type="submission" date="2020-06" db="EMBL/GenBank/DDBJ databases">
        <authorList>
            <consortium name="Plant Systems Biology data submission"/>
        </authorList>
    </citation>
    <scope>NUCLEOTIDE SEQUENCE</scope>
    <source>
        <strain evidence="8">D6</strain>
    </source>
</reference>
<dbReference type="InterPro" id="IPR037185">
    <property type="entry name" value="EmrE-like"/>
</dbReference>
<dbReference type="PANTHER" id="PTHR42920:SF5">
    <property type="entry name" value="EAMA DOMAIN-CONTAINING PROTEIN"/>
    <property type="match status" value="1"/>
</dbReference>
<evidence type="ECO:0000256" key="7">
    <source>
        <dbReference type="SAM" id="SignalP"/>
    </source>
</evidence>